<name>A0ABT7N157_9MICO</name>
<dbReference type="Gene3D" id="3.40.50.1820">
    <property type="entry name" value="alpha/beta hydrolase"/>
    <property type="match status" value="2"/>
</dbReference>
<dbReference type="RefSeq" id="WP_286289390.1">
    <property type="nucleotide sequence ID" value="NZ_JASXSZ010000004.1"/>
</dbReference>
<feature type="domain" description="AB hydrolase-1" evidence="1">
    <location>
        <begin position="69"/>
        <end position="261"/>
    </location>
</feature>
<sequence>MPSRFLDVASRSMPRLTARAAAGLMLLPGRLMRVRPTQRSVMDAAQRSTLVVGRHRMAVYRWGTGERRILLVHGWNGRSAQFADLIARLSGAATVVAFDAPGHGETRGVTADIGMWIEAIRALDAAYGFDVIVGHSFGGLAARRARGAGLVRGSVVSISAPPSTDAVMQAYAAQVGLPDGVTSAVSERLARRLGPVMAAIAMSPDAGAAAADAAILIVHDRDDRMVPAAAAPAIAAMWPGPSRILLTAGRGHNGILAAPEVLDAVASVALPAPVPAA</sequence>
<keyword evidence="2" id="KW-0378">Hydrolase</keyword>
<dbReference type="SUPFAM" id="SSF53474">
    <property type="entry name" value="alpha/beta-Hydrolases"/>
    <property type="match status" value="1"/>
</dbReference>
<accession>A0ABT7N157</accession>
<dbReference type="Pfam" id="PF12697">
    <property type="entry name" value="Abhydrolase_6"/>
    <property type="match status" value="1"/>
</dbReference>
<evidence type="ECO:0000259" key="1">
    <source>
        <dbReference type="Pfam" id="PF12697"/>
    </source>
</evidence>
<gene>
    <name evidence="2" type="ORF">QSV35_13935</name>
</gene>
<dbReference type="EMBL" id="JASXSZ010000004">
    <property type="protein sequence ID" value="MDL9980439.1"/>
    <property type="molecule type" value="Genomic_DNA"/>
</dbReference>
<dbReference type="InterPro" id="IPR000073">
    <property type="entry name" value="AB_hydrolase_1"/>
</dbReference>
<dbReference type="InterPro" id="IPR029058">
    <property type="entry name" value="AB_hydrolase_fold"/>
</dbReference>
<evidence type="ECO:0000313" key="2">
    <source>
        <dbReference type="EMBL" id="MDL9980439.1"/>
    </source>
</evidence>
<evidence type="ECO:0000313" key="3">
    <source>
        <dbReference type="Proteomes" id="UP001235064"/>
    </source>
</evidence>
<organism evidence="2 3">
    <name type="scientific">Microbacterium candidum</name>
    <dbReference type="NCBI Taxonomy" id="3041922"/>
    <lineage>
        <taxon>Bacteria</taxon>
        <taxon>Bacillati</taxon>
        <taxon>Actinomycetota</taxon>
        <taxon>Actinomycetes</taxon>
        <taxon>Micrococcales</taxon>
        <taxon>Microbacteriaceae</taxon>
        <taxon>Microbacterium</taxon>
    </lineage>
</organism>
<reference evidence="2 3" key="1">
    <citation type="submission" date="2023-06" db="EMBL/GenBank/DDBJ databases">
        <title>Microbacterium sp. nov., isolated from a waste landfill.</title>
        <authorList>
            <person name="Wen W."/>
        </authorList>
    </citation>
    <scope>NUCLEOTIDE SEQUENCE [LARGE SCALE GENOMIC DNA]</scope>
    <source>
        <strain evidence="2 3">ASV49</strain>
    </source>
</reference>
<dbReference type="Proteomes" id="UP001235064">
    <property type="component" value="Unassembled WGS sequence"/>
</dbReference>
<protein>
    <submittedName>
        <fullName evidence="2">Alpha/beta hydrolase</fullName>
    </submittedName>
</protein>
<keyword evidence="3" id="KW-1185">Reference proteome</keyword>
<dbReference type="GO" id="GO:0016787">
    <property type="term" value="F:hydrolase activity"/>
    <property type="evidence" value="ECO:0007669"/>
    <property type="project" value="UniProtKB-KW"/>
</dbReference>
<proteinExistence type="predicted"/>
<comment type="caution">
    <text evidence="2">The sequence shown here is derived from an EMBL/GenBank/DDBJ whole genome shotgun (WGS) entry which is preliminary data.</text>
</comment>